<protein>
    <submittedName>
        <fullName evidence="2">Uncharacterized protein</fullName>
    </submittedName>
</protein>
<comment type="caution">
    <text evidence="2">The sequence shown here is derived from an EMBL/GenBank/DDBJ whole genome shotgun (WGS) entry which is preliminary data.</text>
</comment>
<feature type="compositionally biased region" description="Polar residues" evidence="1">
    <location>
        <begin position="1"/>
        <end position="12"/>
    </location>
</feature>
<organism evidence="2 3">
    <name type="scientific">Comamonas avium</name>
    <dbReference type="NCBI Taxonomy" id="2762231"/>
    <lineage>
        <taxon>Bacteria</taxon>
        <taxon>Pseudomonadati</taxon>
        <taxon>Pseudomonadota</taxon>
        <taxon>Betaproteobacteria</taxon>
        <taxon>Burkholderiales</taxon>
        <taxon>Comamonadaceae</taxon>
        <taxon>Comamonas</taxon>
    </lineage>
</organism>
<feature type="compositionally biased region" description="Low complexity" evidence="1">
    <location>
        <begin position="41"/>
        <end position="50"/>
    </location>
</feature>
<proteinExistence type="predicted"/>
<feature type="region of interest" description="Disordered" evidence="1">
    <location>
        <begin position="1"/>
        <end position="50"/>
    </location>
</feature>
<gene>
    <name evidence="2" type="ORF">H9646_01785</name>
</gene>
<accession>A0ABR8S6U5</accession>
<evidence type="ECO:0000313" key="3">
    <source>
        <dbReference type="Proteomes" id="UP000634919"/>
    </source>
</evidence>
<sequence length="68" mass="6938">MTTLPSTPSLLASHTFGREHLEPPPLPSSTQLGQGLGAGSMGVASSPAVAGASLPQDFDHIVRSVGEW</sequence>
<reference evidence="2 3" key="1">
    <citation type="submission" date="2020-08" db="EMBL/GenBank/DDBJ databases">
        <title>A Genomic Blueprint of the Chicken Gut Microbiome.</title>
        <authorList>
            <person name="Gilroy R."/>
            <person name="Ravi A."/>
            <person name="Getino M."/>
            <person name="Pursley I."/>
            <person name="Horton D.L."/>
            <person name="Alikhan N.-F."/>
            <person name="Baker D."/>
            <person name="Gharbi K."/>
            <person name="Hall N."/>
            <person name="Watson M."/>
            <person name="Adriaenssens E.M."/>
            <person name="Foster-Nyarko E."/>
            <person name="Jarju S."/>
            <person name="Secka A."/>
            <person name="Antonio M."/>
            <person name="Oren A."/>
            <person name="Chaudhuri R."/>
            <person name="La Ragione R.M."/>
            <person name="Hildebrand F."/>
            <person name="Pallen M.J."/>
        </authorList>
    </citation>
    <scope>NUCLEOTIDE SEQUENCE [LARGE SCALE GENOMIC DNA]</scope>
    <source>
        <strain evidence="2 3">Sa2CVA6</strain>
    </source>
</reference>
<evidence type="ECO:0000313" key="2">
    <source>
        <dbReference type="EMBL" id="MBD7959198.1"/>
    </source>
</evidence>
<dbReference type="EMBL" id="JACSQK010000001">
    <property type="protein sequence ID" value="MBD7959198.1"/>
    <property type="molecule type" value="Genomic_DNA"/>
</dbReference>
<evidence type="ECO:0000256" key="1">
    <source>
        <dbReference type="SAM" id="MobiDB-lite"/>
    </source>
</evidence>
<keyword evidence="3" id="KW-1185">Reference proteome</keyword>
<dbReference type="Proteomes" id="UP000634919">
    <property type="component" value="Unassembled WGS sequence"/>
</dbReference>
<name>A0ABR8S6U5_9BURK</name>
<dbReference type="RefSeq" id="WP_191721606.1">
    <property type="nucleotide sequence ID" value="NZ_JACSQK010000001.1"/>
</dbReference>